<evidence type="ECO:0008006" key="7">
    <source>
        <dbReference type="Google" id="ProtNLM"/>
    </source>
</evidence>
<protein>
    <recommendedName>
        <fullName evidence="7">DNA (cytosine-5-)-methyltransferase</fullName>
    </recommendedName>
</protein>
<evidence type="ECO:0000256" key="1">
    <source>
        <dbReference type="ARBA" id="ARBA00022603"/>
    </source>
</evidence>
<evidence type="ECO:0000256" key="4">
    <source>
        <dbReference type="PROSITE-ProRule" id="PRU01016"/>
    </source>
</evidence>
<keyword evidence="2 4" id="KW-0808">Transferase</keyword>
<dbReference type="Gene3D" id="3.90.120.10">
    <property type="entry name" value="DNA Methylase, subunit A, domain 2"/>
    <property type="match status" value="1"/>
</dbReference>
<dbReference type="GO" id="GO:0032259">
    <property type="term" value="P:methylation"/>
    <property type="evidence" value="ECO:0007669"/>
    <property type="project" value="UniProtKB-KW"/>
</dbReference>
<dbReference type="Pfam" id="PF00145">
    <property type="entry name" value="DNA_methylase"/>
    <property type="match status" value="2"/>
</dbReference>
<dbReference type="GO" id="GO:0008168">
    <property type="term" value="F:methyltransferase activity"/>
    <property type="evidence" value="ECO:0007669"/>
    <property type="project" value="UniProtKB-KW"/>
</dbReference>
<keyword evidence="1 4" id="KW-0489">Methyltransferase</keyword>
<dbReference type="PANTHER" id="PTHR46098:SF1">
    <property type="entry name" value="TRNA (CYTOSINE(38)-C(5))-METHYLTRANSFERASE"/>
    <property type="match status" value="1"/>
</dbReference>
<comment type="similarity">
    <text evidence="4 5">Belongs to the class I-like SAM-binding methyltransferase superfamily. C5-methyltransferase family.</text>
</comment>
<dbReference type="EMBL" id="HBIZ01004451">
    <property type="protein sequence ID" value="CAE0749900.1"/>
    <property type="molecule type" value="Transcribed_RNA"/>
</dbReference>
<name>A0A7S4B0L0_CHRCT</name>
<dbReference type="InterPro" id="IPR001525">
    <property type="entry name" value="C5_MeTfrase"/>
</dbReference>
<keyword evidence="3 4" id="KW-0949">S-adenosyl-L-methionine</keyword>
<evidence type="ECO:0000256" key="5">
    <source>
        <dbReference type="RuleBase" id="RU000416"/>
    </source>
</evidence>
<organism evidence="6">
    <name type="scientific">Chrysotila carterae</name>
    <name type="common">Marine alga</name>
    <name type="synonym">Syracosphaera carterae</name>
    <dbReference type="NCBI Taxonomy" id="13221"/>
    <lineage>
        <taxon>Eukaryota</taxon>
        <taxon>Haptista</taxon>
        <taxon>Haptophyta</taxon>
        <taxon>Prymnesiophyceae</taxon>
        <taxon>Isochrysidales</taxon>
        <taxon>Isochrysidaceae</taxon>
        <taxon>Chrysotila</taxon>
    </lineage>
</organism>
<dbReference type="NCBIfam" id="TIGR00675">
    <property type="entry name" value="dcm"/>
    <property type="match status" value="1"/>
</dbReference>
<proteinExistence type="inferred from homology"/>
<evidence type="ECO:0000256" key="3">
    <source>
        <dbReference type="ARBA" id="ARBA00022691"/>
    </source>
</evidence>
<evidence type="ECO:0000256" key="2">
    <source>
        <dbReference type="ARBA" id="ARBA00022679"/>
    </source>
</evidence>
<feature type="active site" evidence="4">
    <location>
        <position position="101"/>
    </location>
</feature>
<dbReference type="PRINTS" id="PR00105">
    <property type="entry name" value="C5METTRFRASE"/>
</dbReference>
<dbReference type="PANTHER" id="PTHR46098">
    <property type="entry name" value="TRNA (CYTOSINE(38)-C(5))-METHYLTRANSFERASE"/>
    <property type="match status" value="1"/>
</dbReference>
<accession>A0A7S4B0L0</accession>
<dbReference type="Gene3D" id="3.40.50.150">
    <property type="entry name" value="Vaccinia Virus protein VP39"/>
    <property type="match status" value="1"/>
</dbReference>
<dbReference type="InterPro" id="IPR029063">
    <property type="entry name" value="SAM-dependent_MTases_sf"/>
</dbReference>
<dbReference type="InterPro" id="IPR050750">
    <property type="entry name" value="C5-MTase"/>
</dbReference>
<sequence length="380" mass="41736">MATTAPSEASEVKADGDASGGDFLPVRAIEFFCGVGGLHYSLKQSGIDFMLVCALDVDENALRTYKHNHKNVVTSGADISAMSEMQLSALHADAWLLSPPCQPFSRVGEMLGEADARTGALSHLISLLESCALQLLPRFMLLENVAGFESSSVRRRLTAVLRARGFDIRELWASPAHFGVPNQRTRYFLLARQLSSFCEASSRLRPLLLDSAALDALTDDARLPLPHGEPDASVQAGCAPLSAYLLDAQRDAATLGALRVPAHVLERYAPALDLVTRHSRRSCCFTKNYTRYLKGTGSVILEGAGFEEPLPSAKTAQTLEKLQPRFFGIREIARLHGFPESFDFPESVTRKKQYELLGNSLSVQASFQLFRFSFAFYVTR</sequence>
<evidence type="ECO:0000313" key="6">
    <source>
        <dbReference type="EMBL" id="CAE0749900.1"/>
    </source>
</evidence>
<dbReference type="SUPFAM" id="SSF53335">
    <property type="entry name" value="S-adenosyl-L-methionine-dependent methyltransferases"/>
    <property type="match status" value="1"/>
</dbReference>
<dbReference type="PROSITE" id="PS51679">
    <property type="entry name" value="SAM_MT_C5"/>
    <property type="match status" value="1"/>
</dbReference>
<gene>
    <name evidence="6" type="ORF">PCAR00345_LOCUS2484</name>
</gene>
<reference evidence="6" key="1">
    <citation type="submission" date="2021-01" db="EMBL/GenBank/DDBJ databases">
        <authorList>
            <person name="Corre E."/>
            <person name="Pelletier E."/>
            <person name="Niang G."/>
            <person name="Scheremetjew M."/>
            <person name="Finn R."/>
            <person name="Kale V."/>
            <person name="Holt S."/>
            <person name="Cochrane G."/>
            <person name="Meng A."/>
            <person name="Brown T."/>
            <person name="Cohen L."/>
        </authorList>
    </citation>
    <scope>NUCLEOTIDE SEQUENCE</scope>
    <source>
        <strain evidence="6">CCMP645</strain>
    </source>
</reference>
<dbReference type="AlphaFoldDB" id="A0A7S4B0L0"/>